<proteinExistence type="predicted"/>
<organism evidence="5 6">
    <name type="scientific">Thermoanaerobacter thermohydrosulfuricus</name>
    <name type="common">Clostridium thermohydrosulfuricum</name>
    <dbReference type="NCBI Taxonomy" id="1516"/>
    <lineage>
        <taxon>Bacteria</taxon>
        <taxon>Bacillati</taxon>
        <taxon>Bacillota</taxon>
        <taxon>Clostridia</taxon>
        <taxon>Thermoanaerobacterales</taxon>
        <taxon>Thermoanaerobacteraceae</taxon>
        <taxon>Thermoanaerobacter</taxon>
    </lineage>
</organism>
<dbReference type="PANTHER" id="PTHR32089:SF112">
    <property type="entry name" value="LYSOZYME-LIKE PROTEIN-RELATED"/>
    <property type="match status" value="1"/>
</dbReference>
<feature type="coiled-coil region" evidence="3">
    <location>
        <begin position="232"/>
        <end position="266"/>
    </location>
</feature>
<dbReference type="SUPFAM" id="SSF58104">
    <property type="entry name" value="Methyl-accepting chemotaxis protein (MCP) signaling domain"/>
    <property type="match status" value="1"/>
</dbReference>
<sequence>MTLIDAFKKIAPFINIMTTEDLGISICDVNECVLYLPGKKINHNIKVGDPLKEGTAIYEAIKSGKRIVRRVGSEVYGFPYIAIAFPLIENGVITGGVSIFQSTAKQDEIANITEKVFSSLQQIHSMIQEIFSISKNVSEISDEASKLAEYAKNNAQSTDELIDFIKHISSETNLLGLNAAIEAARVGESGKGFTIVANEIRKLSMSTKDSVESINNVLIKLKEISYKIDKNMKEIKNTNMNLYKLIENANSELEEINKMFEELYNKTRLY</sequence>
<dbReference type="Proteomes" id="UP000183404">
    <property type="component" value="Unassembled WGS sequence"/>
</dbReference>
<reference evidence="5 6" key="1">
    <citation type="submission" date="2016-10" db="EMBL/GenBank/DDBJ databases">
        <authorList>
            <person name="de Groot N.N."/>
        </authorList>
    </citation>
    <scope>NUCLEOTIDE SEQUENCE [LARGE SCALE GENOMIC DNA]</scope>
    <source>
        <strain evidence="5 6">DSM 569</strain>
    </source>
</reference>
<evidence type="ECO:0000256" key="1">
    <source>
        <dbReference type="ARBA" id="ARBA00023224"/>
    </source>
</evidence>
<feature type="domain" description="Methyl-accepting transducer" evidence="4">
    <location>
        <begin position="98"/>
        <end position="270"/>
    </location>
</feature>
<evidence type="ECO:0000256" key="2">
    <source>
        <dbReference type="PROSITE-ProRule" id="PRU00284"/>
    </source>
</evidence>
<evidence type="ECO:0000313" key="5">
    <source>
        <dbReference type="EMBL" id="SDF82425.1"/>
    </source>
</evidence>
<gene>
    <name evidence="5" type="ORF">SAMN04244560_01294</name>
</gene>
<dbReference type="SMART" id="SM00283">
    <property type="entry name" value="MA"/>
    <property type="match status" value="1"/>
</dbReference>
<dbReference type="PANTHER" id="PTHR32089">
    <property type="entry name" value="METHYL-ACCEPTING CHEMOTAXIS PROTEIN MCPB"/>
    <property type="match status" value="1"/>
</dbReference>
<keyword evidence="3" id="KW-0175">Coiled coil</keyword>
<dbReference type="Gene3D" id="1.10.287.950">
    <property type="entry name" value="Methyl-accepting chemotaxis protein"/>
    <property type="match status" value="1"/>
</dbReference>
<dbReference type="AlphaFoldDB" id="A0A1G7P807"/>
<protein>
    <submittedName>
        <fullName evidence="5">Methyl-accepting chemotaxis protein (MCP) signalling domain-containing protein</fullName>
    </submittedName>
</protein>
<dbReference type="RefSeq" id="WP_074592536.1">
    <property type="nucleotide sequence ID" value="NZ_FNBS01000025.1"/>
</dbReference>
<dbReference type="PROSITE" id="PS50111">
    <property type="entry name" value="CHEMOTAXIS_TRANSDUC_2"/>
    <property type="match status" value="1"/>
</dbReference>
<accession>A0A1G7P807</accession>
<evidence type="ECO:0000256" key="3">
    <source>
        <dbReference type="SAM" id="Coils"/>
    </source>
</evidence>
<dbReference type="EMBL" id="FNBS01000025">
    <property type="protein sequence ID" value="SDF82425.1"/>
    <property type="molecule type" value="Genomic_DNA"/>
</dbReference>
<dbReference type="InterPro" id="IPR004089">
    <property type="entry name" value="MCPsignal_dom"/>
</dbReference>
<dbReference type="GO" id="GO:0016020">
    <property type="term" value="C:membrane"/>
    <property type="evidence" value="ECO:0007669"/>
    <property type="project" value="InterPro"/>
</dbReference>
<name>A0A1G7P807_THETY</name>
<evidence type="ECO:0000313" key="6">
    <source>
        <dbReference type="Proteomes" id="UP000183404"/>
    </source>
</evidence>
<dbReference type="GO" id="GO:0007165">
    <property type="term" value="P:signal transduction"/>
    <property type="evidence" value="ECO:0007669"/>
    <property type="project" value="UniProtKB-KW"/>
</dbReference>
<keyword evidence="1 2" id="KW-0807">Transducer</keyword>
<dbReference type="Pfam" id="PF00015">
    <property type="entry name" value="MCPsignal"/>
    <property type="match status" value="1"/>
</dbReference>
<evidence type="ECO:0000259" key="4">
    <source>
        <dbReference type="PROSITE" id="PS50111"/>
    </source>
</evidence>